<keyword evidence="2 6" id="KW-0805">Transcription regulation</keyword>
<feature type="compositionally biased region" description="Polar residues" evidence="8">
    <location>
        <begin position="33"/>
        <end position="51"/>
    </location>
</feature>
<dbReference type="InterPro" id="IPR050937">
    <property type="entry name" value="TEC1_TEAD_TF"/>
</dbReference>
<gene>
    <name evidence="10" type="ORF">PYX00_005589</name>
</gene>
<name>A0AAW2HSA4_9NEOP</name>
<dbReference type="InterPro" id="IPR041086">
    <property type="entry name" value="YBD"/>
</dbReference>
<dbReference type="PIRSF" id="PIRSF002603">
    <property type="entry name" value="TEF"/>
    <property type="match status" value="1"/>
</dbReference>
<feature type="DNA-binding region" description="TEA" evidence="7">
    <location>
        <begin position="71"/>
        <end position="147"/>
    </location>
</feature>
<dbReference type="PROSITE" id="PS51088">
    <property type="entry name" value="TEA_2"/>
    <property type="match status" value="1"/>
</dbReference>
<dbReference type="GO" id="GO:0005634">
    <property type="term" value="C:nucleus"/>
    <property type="evidence" value="ECO:0007669"/>
    <property type="project" value="UniProtKB-SubCell"/>
</dbReference>
<feature type="region of interest" description="Disordered" evidence="8">
    <location>
        <begin position="33"/>
        <end position="60"/>
    </location>
</feature>
<dbReference type="PANTHER" id="PTHR11834:SF0">
    <property type="entry name" value="PROTEIN SCALLOPED"/>
    <property type="match status" value="1"/>
</dbReference>
<dbReference type="EMBL" id="JARGDH010000003">
    <property type="protein sequence ID" value="KAL0272727.1"/>
    <property type="molecule type" value="Genomic_DNA"/>
</dbReference>
<evidence type="ECO:0000256" key="1">
    <source>
        <dbReference type="ARBA" id="ARBA00004123"/>
    </source>
</evidence>
<evidence type="ECO:0000256" key="5">
    <source>
        <dbReference type="ARBA" id="ARBA00023242"/>
    </source>
</evidence>
<keyword evidence="3 6" id="KW-0238">DNA-binding</keyword>
<keyword evidence="5 6" id="KW-0539">Nucleus</keyword>
<evidence type="ECO:0000259" key="9">
    <source>
        <dbReference type="PROSITE" id="PS51088"/>
    </source>
</evidence>
<dbReference type="GO" id="GO:0035329">
    <property type="term" value="P:hippo signaling"/>
    <property type="evidence" value="ECO:0007669"/>
    <property type="project" value="InterPro"/>
</dbReference>
<keyword evidence="4 6" id="KW-0804">Transcription</keyword>
<evidence type="ECO:0000313" key="10">
    <source>
        <dbReference type="EMBL" id="KAL0272727.1"/>
    </source>
</evidence>
<dbReference type="InterPro" id="IPR000818">
    <property type="entry name" value="TEA/ATTS_dom"/>
</dbReference>
<comment type="caution">
    <text evidence="10">The sequence shown here is derived from an EMBL/GenBank/DDBJ whole genome shotgun (WGS) entry which is preliminary data.</text>
</comment>
<dbReference type="AlphaFoldDB" id="A0AAW2HSA4"/>
<dbReference type="GO" id="GO:0000978">
    <property type="term" value="F:RNA polymerase II cis-regulatory region sequence-specific DNA binding"/>
    <property type="evidence" value="ECO:0007669"/>
    <property type="project" value="TreeGrafter"/>
</dbReference>
<sequence length="461" mass="51391">MYRLYTYVSDTLDIFPPSKSGGALLASTISSPWNSASTGPPADTNGSGSDTKNLDVGDIDDVSDDDKDLSAADAEGVWSPDIEQSFQEALAIYPPCGRRKIILSDEGKMYGRNELIARYIKLRTGKTRTRKQVSSHIQVLARRKLREIQAKLKVDHAAKEKALQTMSSMSSAQIVSASALHGKAALPVSYPGAFWQPGLQPGTSQDVKPFAQPPYTTGKPAAAVGGSELTPGGLQTPTTLPWEGRAIATHKLRLVEFSAFMEQQRDPDIYHKHLFVHIGGSTTYADPLLEAVDVRQIYDKFPEKKGGLKELYDKGPQSAFFLVKFWADLNTNIQDETGAFYGVTSQYESNENMTITCSTKVCSFGKQVVEKVETEYARFENGRFVYRINRSPMCEYMINFIHKLKHLPEKYMMNSVLENFTILQVVTNRENQETLLCTAYVFEVSTSEHGAQHHIYRLVKD</sequence>
<feature type="domain" description="TEA" evidence="9">
    <location>
        <begin position="71"/>
        <end position="147"/>
    </location>
</feature>
<accession>A0AAW2HSA4</accession>
<evidence type="ECO:0000256" key="4">
    <source>
        <dbReference type="ARBA" id="ARBA00023163"/>
    </source>
</evidence>
<dbReference type="SMART" id="SM00426">
    <property type="entry name" value="TEA"/>
    <property type="match status" value="1"/>
</dbReference>
<dbReference type="InterPro" id="IPR016361">
    <property type="entry name" value="TEF_metazoa"/>
</dbReference>
<dbReference type="GO" id="GO:0048568">
    <property type="term" value="P:embryonic organ development"/>
    <property type="evidence" value="ECO:0007669"/>
    <property type="project" value="TreeGrafter"/>
</dbReference>
<dbReference type="Gene3D" id="6.10.20.40">
    <property type="entry name" value="TEA/ATTS domain"/>
    <property type="match status" value="1"/>
</dbReference>
<evidence type="ECO:0000256" key="2">
    <source>
        <dbReference type="ARBA" id="ARBA00023015"/>
    </source>
</evidence>
<evidence type="ECO:0000256" key="8">
    <source>
        <dbReference type="SAM" id="MobiDB-lite"/>
    </source>
</evidence>
<dbReference type="InterPro" id="IPR038096">
    <property type="entry name" value="TEA/ATTS_sf"/>
</dbReference>
<dbReference type="Pfam" id="PF17725">
    <property type="entry name" value="YBD"/>
    <property type="match status" value="1"/>
</dbReference>
<organism evidence="10">
    <name type="scientific">Menopon gallinae</name>
    <name type="common">poultry shaft louse</name>
    <dbReference type="NCBI Taxonomy" id="328185"/>
    <lineage>
        <taxon>Eukaryota</taxon>
        <taxon>Metazoa</taxon>
        <taxon>Ecdysozoa</taxon>
        <taxon>Arthropoda</taxon>
        <taxon>Hexapoda</taxon>
        <taxon>Insecta</taxon>
        <taxon>Pterygota</taxon>
        <taxon>Neoptera</taxon>
        <taxon>Paraneoptera</taxon>
        <taxon>Psocodea</taxon>
        <taxon>Troctomorpha</taxon>
        <taxon>Phthiraptera</taxon>
        <taxon>Amblycera</taxon>
        <taxon>Menoponidae</taxon>
        <taxon>Menopon</taxon>
    </lineage>
</organism>
<dbReference type="Gene3D" id="2.70.50.80">
    <property type="match status" value="1"/>
</dbReference>
<proteinExistence type="predicted"/>
<evidence type="ECO:0000256" key="3">
    <source>
        <dbReference type="ARBA" id="ARBA00023125"/>
    </source>
</evidence>
<dbReference type="GO" id="GO:0000981">
    <property type="term" value="F:DNA-binding transcription factor activity, RNA polymerase II-specific"/>
    <property type="evidence" value="ECO:0007669"/>
    <property type="project" value="TreeGrafter"/>
</dbReference>
<dbReference type="PROSITE" id="PS00554">
    <property type="entry name" value="TEA_1"/>
    <property type="match status" value="1"/>
</dbReference>
<dbReference type="Pfam" id="PF01285">
    <property type="entry name" value="TEA"/>
    <property type="match status" value="1"/>
</dbReference>
<evidence type="ECO:0000256" key="7">
    <source>
        <dbReference type="PROSITE-ProRule" id="PRU00505"/>
    </source>
</evidence>
<comment type="subcellular location">
    <subcellularLocation>
        <location evidence="1 6">Nucleus</location>
    </subcellularLocation>
</comment>
<dbReference type="GO" id="GO:0005667">
    <property type="term" value="C:transcription regulator complex"/>
    <property type="evidence" value="ECO:0007669"/>
    <property type="project" value="TreeGrafter"/>
</dbReference>
<evidence type="ECO:0000256" key="6">
    <source>
        <dbReference type="PIRNR" id="PIRNR002603"/>
    </source>
</evidence>
<protein>
    <recommendedName>
        <fullName evidence="9">TEA domain-containing protein</fullName>
    </recommendedName>
</protein>
<dbReference type="PANTHER" id="PTHR11834">
    <property type="entry name" value="TRANSCRIPTIONAL ENHANCER FACTOR TEF RELATED"/>
    <property type="match status" value="1"/>
</dbReference>
<dbReference type="PRINTS" id="PR00065">
    <property type="entry name" value="TEADOMAIN"/>
</dbReference>
<reference evidence="10" key="1">
    <citation type="journal article" date="2024" name="Gigascience">
        <title>Chromosome-level genome of the poultry shaft louse Menopon gallinae provides insight into the host-switching and adaptive evolution of parasitic lice.</title>
        <authorList>
            <person name="Xu Y."/>
            <person name="Ma L."/>
            <person name="Liu S."/>
            <person name="Liang Y."/>
            <person name="Liu Q."/>
            <person name="He Z."/>
            <person name="Tian L."/>
            <person name="Duan Y."/>
            <person name="Cai W."/>
            <person name="Li H."/>
            <person name="Song F."/>
        </authorList>
    </citation>
    <scope>NUCLEOTIDE SEQUENCE</scope>
    <source>
        <strain evidence="10">Cailab_2023a</strain>
    </source>
</reference>
<dbReference type="FunFam" id="2.70.50.80:FF:000001">
    <property type="entry name" value="Transcriptional enhancer factor TEF-1, putative"/>
    <property type="match status" value="1"/>
</dbReference>